<protein>
    <submittedName>
        <fullName evidence="2">Uncharacterized protein</fullName>
    </submittedName>
</protein>
<proteinExistence type="predicted"/>
<evidence type="ECO:0000313" key="3">
    <source>
        <dbReference type="Proteomes" id="UP000756346"/>
    </source>
</evidence>
<dbReference type="Proteomes" id="UP000756346">
    <property type="component" value="Unassembled WGS sequence"/>
</dbReference>
<feature type="region of interest" description="Disordered" evidence="1">
    <location>
        <begin position="1"/>
        <end position="59"/>
    </location>
</feature>
<dbReference type="OrthoDB" id="5204927at2759"/>
<evidence type="ECO:0000313" key="2">
    <source>
        <dbReference type="EMBL" id="KAH7040420.1"/>
    </source>
</evidence>
<feature type="compositionally biased region" description="Basic and acidic residues" evidence="1">
    <location>
        <begin position="152"/>
        <end position="161"/>
    </location>
</feature>
<keyword evidence="3" id="KW-1185">Reference proteome</keyword>
<accession>A0A9P8YJZ6</accession>
<comment type="caution">
    <text evidence="2">The sequence shown here is derived from an EMBL/GenBank/DDBJ whole genome shotgun (WGS) entry which is preliminary data.</text>
</comment>
<name>A0A9P8YJZ6_9PEZI</name>
<feature type="compositionally biased region" description="Polar residues" evidence="1">
    <location>
        <begin position="127"/>
        <end position="145"/>
    </location>
</feature>
<gene>
    <name evidence="2" type="ORF">B0I36DRAFT_310638</name>
</gene>
<feature type="compositionally biased region" description="Polar residues" evidence="1">
    <location>
        <begin position="171"/>
        <end position="188"/>
    </location>
</feature>
<organism evidence="2 3">
    <name type="scientific">Microdochium trichocladiopsis</name>
    <dbReference type="NCBI Taxonomy" id="1682393"/>
    <lineage>
        <taxon>Eukaryota</taxon>
        <taxon>Fungi</taxon>
        <taxon>Dikarya</taxon>
        <taxon>Ascomycota</taxon>
        <taxon>Pezizomycotina</taxon>
        <taxon>Sordariomycetes</taxon>
        <taxon>Xylariomycetidae</taxon>
        <taxon>Xylariales</taxon>
        <taxon>Microdochiaceae</taxon>
        <taxon>Microdochium</taxon>
    </lineage>
</organism>
<dbReference type="RefSeq" id="XP_046018475.1">
    <property type="nucleotide sequence ID" value="XM_046152278.1"/>
</dbReference>
<dbReference type="GeneID" id="70181824"/>
<feature type="compositionally biased region" description="Polar residues" evidence="1">
    <location>
        <begin position="195"/>
        <end position="213"/>
    </location>
</feature>
<feature type="region of interest" description="Disordered" evidence="1">
    <location>
        <begin position="78"/>
        <end position="218"/>
    </location>
</feature>
<dbReference type="EMBL" id="JAGTJQ010000001">
    <property type="protein sequence ID" value="KAH7040420.1"/>
    <property type="molecule type" value="Genomic_DNA"/>
</dbReference>
<evidence type="ECO:0000256" key="1">
    <source>
        <dbReference type="SAM" id="MobiDB-lite"/>
    </source>
</evidence>
<feature type="region of interest" description="Disordered" evidence="1">
    <location>
        <begin position="386"/>
        <end position="434"/>
    </location>
</feature>
<dbReference type="AlphaFoldDB" id="A0A9P8YJZ6"/>
<sequence length="450" mass="49847">MGQVSNMLERPTSALAKPSTRFEQHPQMYRHLPFAAGMKPTGRPQQSRHKGQLKVSPKSICVDAEELRRRLNVVLEEQNHRKARQRQRPPPVSEGQGQARGQVEVAASSTTQGSLNPARPRRYASARGQQPSRPASALEITTQPLPTARSHSRQDQLRSAEGEIEPAKTIVRSSSRATTVDAAGQTQPLPKVRRSYSTSKLNRSLSMGSSVPSKHTPRNAAAHFSDTATTQNMQNKQLIHPLAREAFEKQEHARLAEQARCNSSSLTGKTWNLKRSRSQQLHHGAAYERNQFQDGSLTLGSVSHSRDSIHGTGFPTKKGAGMDNIFEDEEFVATQKRQAERGRLEKVTSAEFADIVNDRRIDWTQTDESEKKRSSLLQALWTRKPAEAKSEPAALQPASATSKNKVRPPKISTKGELSPSSSALPIPGLKSPKSPLAFLTKFRRQQLIKI</sequence>
<reference evidence="2" key="1">
    <citation type="journal article" date="2021" name="Nat. Commun.">
        <title>Genetic determinants of endophytism in the Arabidopsis root mycobiome.</title>
        <authorList>
            <person name="Mesny F."/>
            <person name="Miyauchi S."/>
            <person name="Thiergart T."/>
            <person name="Pickel B."/>
            <person name="Atanasova L."/>
            <person name="Karlsson M."/>
            <person name="Huettel B."/>
            <person name="Barry K.W."/>
            <person name="Haridas S."/>
            <person name="Chen C."/>
            <person name="Bauer D."/>
            <person name="Andreopoulos W."/>
            <person name="Pangilinan J."/>
            <person name="LaButti K."/>
            <person name="Riley R."/>
            <person name="Lipzen A."/>
            <person name="Clum A."/>
            <person name="Drula E."/>
            <person name="Henrissat B."/>
            <person name="Kohler A."/>
            <person name="Grigoriev I.V."/>
            <person name="Martin F.M."/>
            <person name="Hacquard S."/>
        </authorList>
    </citation>
    <scope>NUCLEOTIDE SEQUENCE</scope>
    <source>
        <strain evidence="2">MPI-CAGE-CH-0230</strain>
    </source>
</reference>